<name>A0A4C1XWC6_EUMVA</name>
<evidence type="ECO:0000313" key="2">
    <source>
        <dbReference type="EMBL" id="GBP66445.1"/>
    </source>
</evidence>
<dbReference type="EMBL" id="BGZK01000956">
    <property type="protein sequence ID" value="GBP66445.1"/>
    <property type="molecule type" value="Genomic_DNA"/>
</dbReference>
<sequence>MFLNEVSSDTLNYEIDKRIKIHPHFTIRETAKTARRRRHRPDARSIGDVSPSARAPPHKYLERAPAEMGGKASATCGESGRGRARRIRMRSRGRGPARVDDARAHSHLCVGFRAILRQLSTRRTTRKDVPLPDAALGGLADAPFTPGQIRIGF</sequence>
<accession>A0A4C1XWC6</accession>
<feature type="compositionally biased region" description="Basic residues" evidence="1">
    <location>
        <begin position="82"/>
        <end position="95"/>
    </location>
</feature>
<dbReference type="AlphaFoldDB" id="A0A4C1XWC6"/>
<keyword evidence="3" id="KW-1185">Reference proteome</keyword>
<gene>
    <name evidence="2" type="ORF">EVAR_88779_1</name>
</gene>
<evidence type="ECO:0000256" key="1">
    <source>
        <dbReference type="SAM" id="MobiDB-lite"/>
    </source>
</evidence>
<evidence type="ECO:0000313" key="3">
    <source>
        <dbReference type="Proteomes" id="UP000299102"/>
    </source>
</evidence>
<proteinExistence type="predicted"/>
<organism evidence="2 3">
    <name type="scientific">Eumeta variegata</name>
    <name type="common">Bagworm moth</name>
    <name type="synonym">Eumeta japonica</name>
    <dbReference type="NCBI Taxonomy" id="151549"/>
    <lineage>
        <taxon>Eukaryota</taxon>
        <taxon>Metazoa</taxon>
        <taxon>Ecdysozoa</taxon>
        <taxon>Arthropoda</taxon>
        <taxon>Hexapoda</taxon>
        <taxon>Insecta</taxon>
        <taxon>Pterygota</taxon>
        <taxon>Neoptera</taxon>
        <taxon>Endopterygota</taxon>
        <taxon>Lepidoptera</taxon>
        <taxon>Glossata</taxon>
        <taxon>Ditrysia</taxon>
        <taxon>Tineoidea</taxon>
        <taxon>Psychidae</taxon>
        <taxon>Oiketicinae</taxon>
        <taxon>Eumeta</taxon>
    </lineage>
</organism>
<dbReference type="Proteomes" id="UP000299102">
    <property type="component" value="Unassembled WGS sequence"/>
</dbReference>
<reference evidence="2 3" key="1">
    <citation type="journal article" date="2019" name="Commun. Biol.">
        <title>The bagworm genome reveals a unique fibroin gene that provides high tensile strength.</title>
        <authorList>
            <person name="Kono N."/>
            <person name="Nakamura H."/>
            <person name="Ohtoshi R."/>
            <person name="Tomita M."/>
            <person name="Numata K."/>
            <person name="Arakawa K."/>
        </authorList>
    </citation>
    <scope>NUCLEOTIDE SEQUENCE [LARGE SCALE GENOMIC DNA]</scope>
</reference>
<feature type="region of interest" description="Disordered" evidence="1">
    <location>
        <begin position="31"/>
        <end position="100"/>
    </location>
</feature>
<protein>
    <submittedName>
        <fullName evidence="2">Uncharacterized protein</fullName>
    </submittedName>
</protein>
<comment type="caution">
    <text evidence="2">The sequence shown here is derived from an EMBL/GenBank/DDBJ whole genome shotgun (WGS) entry which is preliminary data.</text>
</comment>